<dbReference type="Pfam" id="PF02607">
    <property type="entry name" value="B12-binding_2"/>
    <property type="match status" value="1"/>
</dbReference>
<evidence type="ECO:0000256" key="7">
    <source>
        <dbReference type="ARBA" id="ARBA00013998"/>
    </source>
</evidence>
<dbReference type="GO" id="GO:0005829">
    <property type="term" value="C:cytosol"/>
    <property type="evidence" value="ECO:0007669"/>
    <property type="project" value="TreeGrafter"/>
</dbReference>
<dbReference type="InterPro" id="IPR000489">
    <property type="entry name" value="Pterin-binding_dom"/>
</dbReference>
<dbReference type="InterPro" id="IPR050554">
    <property type="entry name" value="Met_Synthase/Corrinoid"/>
</dbReference>
<feature type="binding site" evidence="21 23">
    <location>
        <position position="304"/>
    </location>
    <ligand>
        <name>Zn(2+)</name>
        <dbReference type="ChEBI" id="CHEBI:29105"/>
    </ligand>
</feature>
<feature type="binding site" evidence="22">
    <location>
        <position position="1113"/>
    </location>
    <ligand>
        <name>S-adenosyl-L-methionine</name>
        <dbReference type="ChEBI" id="CHEBI:59789"/>
    </ligand>
</feature>
<dbReference type="PANTHER" id="PTHR45833:SF1">
    <property type="entry name" value="METHIONINE SYNTHASE"/>
    <property type="match status" value="1"/>
</dbReference>
<keyword evidence="10 20" id="KW-0846">Cobalamin</keyword>
<dbReference type="SUPFAM" id="SSF51717">
    <property type="entry name" value="Dihydropteroate synthetase-like"/>
    <property type="match status" value="1"/>
</dbReference>
<feature type="domain" description="Pterin-binding" evidence="25">
    <location>
        <begin position="349"/>
        <end position="612"/>
    </location>
</feature>
<proteinExistence type="inferred from homology"/>
<evidence type="ECO:0000256" key="19">
    <source>
        <dbReference type="NCBIfam" id="TIGR02082"/>
    </source>
</evidence>
<dbReference type="GO" id="GO:0031419">
    <property type="term" value="F:cobalamin binding"/>
    <property type="evidence" value="ECO:0007669"/>
    <property type="project" value="UniProtKB-UniRule"/>
</dbReference>
<dbReference type="InterPro" id="IPR003759">
    <property type="entry name" value="Cbl-bd_cap"/>
</dbReference>
<evidence type="ECO:0000259" key="28">
    <source>
        <dbReference type="PROSITE" id="PS51337"/>
    </source>
</evidence>
<dbReference type="FunFam" id="1.10.1240.10:FF:000002">
    <property type="entry name" value="Methionine synthase"/>
    <property type="match status" value="1"/>
</dbReference>
<keyword evidence="16 20" id="KW-0486">Methionine biosynthesis</keyword>
<evidence type="ECO:0000256" key="5">
    <source>
        <dbReference type="ARBA" id="ARBA00010398"/>
    </source>
</evidence>
<evidence type="ECO:0000256" key="18">
    <source>
        <dbReference type="ARBA" id="ARBA00025552"/>
    </source>
</evidence>
<feature type="binding site" evidence="21 23">
    <location>
        <position position="303"/>
    </location>
    <ligand>
        <name>Zn(2+)</name>
        <dbReference type="ChEBI" id="CHEBI:29105"/>
    </ligand>
</feature>
<accession>A0AAU8KDN2</accession>
<gene>
    <name evidence="29" type="primary">metH</name>
    <name evidence="29" type="ORF">R1Y80_05870</name>
</gene>
<feature type="binding site" evidence="22">
    <location>
        <position position="792"/>
    </location>
    <ligand>
        <name>methylcob(III)alamin</name>
        <dbReference type="ChEBI" id="CHEBI:28115"/>
    </ligand>
</feature>
<feature type="binding site" evidence="22">
    <location>
        <position position="932"/>
    </location>
    <ligand>
        <name>S-adenosyl-L-methionine</name>
        <dbReference type="ChEBI" id="CHEBI:59789"/>
    </ligand>
</feature>
<comment type="cofactor">
    <cofactor evidence="2 20 23">
        <name>Zn(2+)</name>
        <dbReference type="ChEBI" id="CHEBI:29105"/>
    </cofactor>
</comment>
<dbReference type="InterPro" id="IPR011822">
    <property type="entry name" value="MetH"/>
</dbReference>
<evidence type="ECO:0000256" key="15">
    <source>
        <dbReference type="ARBA" id="ARBA00022833"/>
    </source>
</evidence>
<comment type="function">
    <text evidence="18 20">Catalyzes the transfer of a methyl group from methyl-cobalamin to homocysteine, yielding enzyme-bound cob(I)alamin and methionine. Subsequently, remethylates the cofactor using methyltetrahydrofolate.</text>
</comment>
<evidence type="ECO:0000256" key="3">
    <source>
        <dbReference type="ARBA" id="ARBA00001956"/>
    </source>
</evidence>
<dbReference type="PROSITE" id="PS51332">
    <property type="entry name" value="B12_BINDING"/>
    <property type="match status" value="1"/>
</dbReference>
<keyword evidence="11 20" id="KW-0808">Transferase</keyword>
<dbReference type="Pfam" id="PF02965">
    <property type="entry name" value="Met_synt_B12"/>
    <property type="match status" value="1"/>
</dbReference>
<evidence type="ECO:0000256" key="8">
    <source>
        <dbReference type="ARBA" id="ARBA00022603"/>
    </source>
</evidence>
<evidence type="ECO:0000256" key="16">
    <source>
        <dbReference type="ARBA" id="ARBA00023167"/>
    </source>
</evidence>
<feature type="binding site" evidence="22">
    <location>
        <begin position="1167"/>
        <end position="1168"/>
    </location>
    <ligand>
        <name>S-adenosyl-L-methionine</name>
        <dbReference type="ChEBI" id="CHEBI:59789"/>
    </ligand>
</feature>
<evidence type="ECO:0000256" key="10">
    <source>
        <dbReference type="ARBA" id="ARBA00022628"/>
    </source>
</evidence>
<comment type="catalytic activity">
    <reaction evidence="1 20">
        <text>(6S)-5-methyl-5,6,7,8-tetrahydrofolate + L-homocysteine = (6S)-5,6,7,8-tetrahydrofolate + L-methionine</text>
        <dbReference type="Rhea" id="RHEA:11172"/>
        <dbReference type="ChEBI" id="CHEBI:18608"/>
        <dbReference type="ChEBI" id="CHEBI:57453"/>
        <dbReference type="ChEBI" id="CHEBI:57844"/>
        <dbReference type="ChEBI" id="CHEBI:58199"/>
        <dbReference type="EC" id="2.1.1.13"/>
    </reaction>
</comment>
<dbReference type="RefSeq" id="WP_354596550.1">
    <property type="nucleotide sequence ID" value="NZ_CP136798.1"/>
</dbReference>
<evidence type="ECO:0000256" key="20">
    <source>
        <dbReference type="PIRNR" id="PIRNR000381"/>
    </source>
</evidence>
<dbReference type="GO" id="GO:0008705">
    <property type="term" value="F:methionine synthase activity"/>
    <property type="evidence" value="ECO:0007669"/>
    <property type="project" value="UniProtKB-UniRule"/>
</dbReference>
<feature type="domain" description="Hcy-binding" evidence="24">
    <location>
        <begin position="15"/>
        <end position="318"/>
    </location>
</feature>
<evidence type="ECO:0000256" key="11">
    <source>
        <dbReference type="ARBA" id="ARBA00022679"/>
    </source>
</evidence>
<dbReference type="PANTHER" id="PTHR45833">
    <property type="entry name" value="METHIONINE SYNTHASE"/>
    <property type="match status" value="1"/>
</dbReference>
<evidence type="ECO:0000256" key="17">
    <source>
        <dbReference type="ARBA" id="ARBA00023285"/>
    </source>
</evidence>
<evidence type="ECO:0000256" key="14">
    <source>
        <dbReference type="ARBA" id="ARBA00022737"/>
    </source>
</evidence>
<dbReference type="Gene3D" id="3.40.50.280">
    <property type="entry name" value="Cobalamin-binding domain"/>
    <property type="match status" value="1"/>
</dbReference>
<dbReference type="GO" id="GO:0032259">
    <property type="term" value="P:methylation"/>
    <property type="evidence" value="ECO:0007669"/>
    <property type="project" value="UniProtKB-KW"/>
</dbReference>
<dbReference type="SUPFAM" id="SSF56507">
    <property type="entry name" value="Methionine synthase activation domain-like"/>
    <property type="match status" value="1"/>
</dbReference>
<dbReference type="GO" id="GO:0046653">
    <property type="term" value="P:tetrahydrofolate metabolic process"/>
    <property type="evidence" value="ECO:0007669"/>
    <property type="project" value="TreeGrafter"/>
</dbReference>
<dbReference type="PROSITE" id="PS50970">
    <property type="entry name" value="HCY"/>
    <property type="match status" value="1"/>
</dbReference>
<evidence type="ECO:0000313" key="29">
    <source>
        <dbReference type="EMBL" id="XCN13193.1"/>
    </source>
</evidence>
<evidence type="ECO:0000256" key="1">
    <source>
        <dbReference type="ARBA" id="ARBA00001700"/>
    </source>
</evidence>
<dbReference type="InterPro" id="IPR006158">
    <property type="entry name" value="Cobalamin-bd"/>
</dbReference>
<dbReference type="FunFam" id="3.20.20.20:FF:000007">
    <property type="entry name" value="Methionine synthase"/>
    <property type="match status" value="1"/>
</dbReference>
<dbReference type="GO" id="GO:0050667">
    <property type="term" value="P:homocysteine metabolic process"/>
    <property type="evidence" value="ECO:0007669"/>
    <property type="project" value="TreeGrafter"/>
</dbReference>
<dbReference type="NCBIfam" id="TIGR02082">
    <property type="entry name" value="metH"/>
    <property type="match status" value="1"/>
</dbReference>
<organism evidence="29">
    <name type="scientific">Streptomyces sp. JL1001</name>
    <dbReference type="NCBI Taxonomy" id="3078227"/>
    <lineage>
        <taxon>Bacteria</taxon>
        <taxon>Bacillati</taxon>
        <taxon>Actinomycetota</taxon>
        <taxon>Actinomycetes</taxon>
        <taxon>Kitasatosporales</taxon>
        <taxon>Streptomycetaceae</taxon>
        <taxon>Streptomyces</taxon>
    </lineage>
</organism>
<evidence type="ECO:0000256" key="22">
    <source>
        <dbReference type="PIRSR" id="PIRSR000381-2"/>
    </source>
</evidence>
<evidence type="ECO:0000256" key="6">
    <source>
        <dbReference type="ARBA" id="ARBA00012032"/>
    </source>
</evidence>
<keyword evidence="9 20" id="KW-0028">Amino-acid biosynthesis</keyword>
<dbReference type="InterPro" id="IPR004223">
    <property type="entry name" value="VitB12-dep_Met_synth_activ_dom"/>
</dbReference>
<sequence>MASLPTSAADSRNRAEALREALATRVVVADGAMGTMLQAQDPTLEDFENLEGCNEILNITRPDIVRSVHEEYFAVGVDCVETNTFGANHSAANEYEIADRIFELSESGARIAREVADEFGAKDGRQRWVLGSIGPGTKLPSLGHTTYDILRDGYQQNAEGLLAGGSDALVVETTQDLLQTKASIIGARRAMDALGLQVPLICSLAFETTGVMLLGSEIGAALTALEPLGIDLIGLNCSTGPDEMSEHLRYLARHSRTPLMCMPNAGLPVLTKDGAHFPLGPDGLADSQEHFVRDYGLSLIGGCCGTTPAHMKAVVERSQGLTPPERDPRPEPGAASLYQHIPFRQDTAYLAIGERTNANGSKKFREAMLEARWDDCVEMARDQIREGAHMLDLCVDYVGRDGVADMTELAGRFATASTLPIVLDSTELDVLRAGLEQLGGRAVLNSVNYEDGDGPESRFAQVSALAAEHGAALIALTIDEEGQARTIEHKVAIAERLIEDLTTNWGIRESDILIDTLTFTICTGQEESRGDGIATIGAIRELKKRHPDVQTTLGLSNISFGLNPAARVVLNSVFLDECVKAGLDSAIVHASKILPIARLEEEQVKVALDLIYDRRAEGYDPLQKLMELFEGVNMKSMKAGKAEELMALPLDERLQRRIIDGEKNGLEADLDEALQDTPALDIVNNTLLEGMKVVGELFGSGQMQLPFVLQSAEVMKSAVAHLEPHMEKSDDEGKGTIVLATVRGDVHDIGKNLVDIILSNNGYNVVNLGIKQPVSAILEAAEEHRADVIGMSGLLVKSTVIMKENLQELNQRKMAADFPVILGGAALTRAYVEQDLHEIYEGEVRYARDAFEGLRLMDALIGVKRGVPGAALPELKQRRVPKKDAAAVLEVEEPEGSVRSDVSITNPIPEPPFRGTRVIKGIPLKEYASWLDEGALFKGQWGLKQNRTGDGPTYEELVETEGRPHLRGWLDHLQSNNLLEAAVVYGYFPCVSKGEDLILLHEDGSERTRFTFPRQRRGRRLCLADFFRPEESGETDVIGLQIVTVGSRIGEATAELFAANSYRDYLELHGLSVQLAEALAEYWHARVRSELGFGGEDPDDVEDMFALKYRGARFSLGYGACPDLEDRAKIADLLQPERIGVHLSEEFQLHPEQSTDAIVIHHPEAKYFNAR</sequence>
<feature type="domain" description="AdoMet activation" evidence="26">
    <location>
        <begin position="882"/>
        <end position="1171"/>
    </location>
</feature>
<comment type="pathway">
    <text evidence="4 20">Amino-acid biosynthesis; L-methionine biosynthesis via de novo pathway; L-methionine from L-homocysteine (MetH route): step 1/1.</text>
</comment>
<evidence type="ECO:0000259" key="26">
    <source>
        <dbReference type="PROSITE" id="PS50974"/>
    </source>
</evidence>
<dbReference type="InterPro" id="IPR037010">
    <property type="entry name" value="VitB12-dep_Met_synth_activ_sf"/>
</dbReference>
<dbReference type="EC" id="2.1.1.13" evidence="6 19"/>
<dbReference type="CDD" id="cd02069">
    <property type="entry name" value="methionine_synthase_B12_BD"/>
    <property type="match status" value="1"/>
</dbReference>
<protein>
    <recommendedName>
        <fullName evidence="7 19">Methionine synthase</fullName>
        <ecNumber evidence="6 19">2.1.1.13</ecNumber>
    </recommendedName>
    <alternativeName>
        <fullName evidence="20">5-methyltetrahydrofolate--homocysteine methyltransferase</fullName>
    </alternativeName>
</protein>
<dbReference type="Gene3D" id="3.20.20.330">
    <property type="entry name" value="Homocysteine-binding-like domain"/>
    <property type="match status" value="1"/>
</dbReference>
<dbReference type="InterPro" id="IPR036589">
    <property type="entry name" value="HCY_dom_sf"/>
</dbReference>
<name>A0AAU8KDN2_9ACTN</name>
<evidence type="ECO:0000256" key="4">
    <source>
        <dbReference type="ARBA" id="ARBA00005178"/>
    </source>
</evidence>
<evidence type="ECO:0000259" key="27">
    <source>
        <dbReference type="PROSITE" id="PS51332"/>
    </source>
</evidence>
<keyword evidence="15 20" id="KW-0862">Zinc</keyword>
<dbReference type="CDD" id="cd00740">
    <property type="entry name" value="MeTr"/>
    <property type="match status" value="1"/>
</dbReference>
<evidence type="ECO:0000256" key="23">
    <source>
        <dbReference type="PROSITE-ProRule" id="PRU00333"/>
    </source>
</evidence>
<evidence type="ECO:0000256" key="21">
    <source>
        <dbReference type="PIRSR" id="PIRSR000381-1"/>
    </source>
</evidence>
<dbReference type="EMBL" id="CP136798">
    <property type="protein sequence ID" value="XCN13193.1"/>
    <property type="molecule type" value="Genomic_DNA"/>
</dbReference>
<evidence type="ECO:0000256" key="2">
    <source>
        <dbReference type="ARBA" id="ARBA00001947"/>
    </source>
</evidence>
<dbReference type="PROSITE" id="PS50972">
    <property type="entry name" value="PTERIN_BINDING"/>
    <property type="match status" value="1"/>
</dbReference>
<dbReference type="Gene3D" id="3.20.20.20">
    <property type="entry name" value="Dihydropteroate synthase-like"/>
    <property type="match status" value="1"/>
</dbReference>
<dbReference type="InterPro" id="IPR036594">
    <property type="entry name" value="Meth_synthase_dom"/>
</dbReference>
<dbReference type="InterPro" id="IPR033706">
    <property type="entry name" value="Met_synthase_B12-bd"/>
</dbReference>
<dbReference type="Pfam" id="PF02574">
    <property type="entry name" value="S-methyl_trans"/>
    <property type="match status" value="1"/>
</dbReference>
<dbReference type="Gene3D" id="1.10.1240.10">
    <property type="entry name" value="Methionine synthase domain"/>
    <property type="match status" value="1"/>
</dbReference>
<keyword evidence="8 20" id="KW-0489">Methyltransferase</keyword>
<dbReference type="Pfam" id="PF00809">
    <property type="entry name" value="Pterin_bind"/>
    <property type="match status" value="1"/>
</dbReference>
<feature type="domain" description="B12-binding N-terminal" evidence="28">
    <location>
        <begin position="641"/>
        <end position="734"/>
    </location>
</feature>
<dbReference type="FunFam" id="3.40.50.280:FF:000004">
    <property type="entry name" value="Methionine synthase"/>
    <property type="match status" value="1"/>
</dbReference>
<feature type="binding site" evidence="22">
    <location>
        <position position="850"/>
    </location>
    <ligand>
        <name>methylcob(III)alamin</name>
        <dbReference type="ChEBI" id="CHEBI:28115"/>
    </ligand>
</feature>
<keyword evidence="13 20" id="KW-0479">Metal-binding</keyword>
<dbReference type="InterPro" id="IPR011005">
    <property type="entry name" value="Dihydropteroate_synth-like_sf"/>
</dbReference>
<reference evidence="29" key="1">
    <citation type="submission" date="2023-10" db="EMBL/GenBank/DDBJ databases">
        <title>Complete genome sequence of Streptomyces sp. JL1001.</title>
        <authorList>
            <person name="Jiang L."/>
        </authorList>
    </citation>
    <scope>NUCLEOTIDE SEQUENCE</scope>
    <source>
        <strain evidence="29">JL1001</strain>
    </source>
</reference>
<evidence type="ECO:0000259" key="24">
    <source>
        <dbReference type="PROSITE" id="PS50970"/>
    </source>
</evidence>
<dbReference type="PROSITE" id="PS51337">
    <property type="entry name" value="B12_BINDING_NTER"/>
    <property type="match status" value="1"/>
</dbReference>
<comment type="cofactor">
    <cofactor evidence="3 20 21">
        <name>methylcob(III)alamin</name>
        <dbReference type="ChEBI" id="CHEBI:28115"/>
    </cofactor>
</comment>
<feature type="binding site" evidence="21 23">
    <location>
        <position position="237"/>
    </location>
    <ligand>
        <name>Zn(2+)</name>
        <dbReference type="ChEBI" id="CHEBI:29105"/>
    </ligand>
</feature>
<keyword evidence="17 20" id="KW-0170">Cobalt</keyword>
<dbReference type="AlphaFoldDB" id="A0AAU8KDN2"/>
<dbReference type="SUPFAM" id="SSF82282">
    <property type="entry name" value="Homocysteine S-methyltransferase"/>
    <property type="match status" value="1"/>
</dbReference>
<dbReference type="FunFam" id="3.20.20.330:FF:000006">
    <property type="entry name" value="Methionine synthase"/>
    <property type="match status" value="1"/>
</dbReference>
<dbReference type="SUPFAM" id="SSF52242">
    <property type="entry name" value="Cobalamin (vitamin B12)-binding domain"/>
    <property type="match status" value="1"/>
</dbReference>
<feature type="binding site" evidence="22">
    <location>
        <begin position="744"/>
        <end position="748"/>
    </location>
    <ligand>
        <name>methylcob(III)alamin</name>
        <dbReference type="ChEBI" id="CHEBI:28115"/>
    </ligand>
</feature>
<comment type="similarity">
    <text evidence="5">Belongs to the vitamin-B12 dependent methionine synthase family.</text>
</comment>
<evidence type="ECO:0000259" key="25">
    <source>
        <dbReference type="PROSITE" id="PS50972"/>
    </source>
</evidence>
<dbReference type="Pfam" id="PF02310">
    <property type="entry name" value="B12-binding"/>
    <property type="match status" value="1"/>
</dbReference>
<evidence type="ECO:0000256" key="9">
    <source>
        <dbReference type="ARBA" id="ARBA00022605"/>
    </source>
</evidence>
<dbReference type="SMART" id="SM01018">
    <property type="entry name" value="B12-binding_2"/>
    <property type="match status" value="1"/>
</dbReference>
<dbReference type="SUPFAM" id="SSF47644">
    <property type="entry name" value="Methionine synthase domain"/>
    <property type="match status" value="1"/>
</dbReference>
<dbReference type="InterPro" id="IPR003726">
    <property type="entry name" value="HCY_dom"/>
</dbReference>
<evidence type="ECO:0000256" key="12">
    <source>
        <dbReference type="ARBA" id="ARBA00022691"/>
    </source>
</evidence>
<keyword evidence="12 20" id="KW-0949">S-adenosyl-L-methionine</keyword>
<dbReference type="Gene3D" id="3.10.196.10">
    <property type="entry name" value="Vitamin B12-dependent methionine synthase, activation domain"/>
    <property type="match status" value="2"/>
</dbReference>
<feature type="domain" description="B12-binding" evidence="27">
    <location>
        <begin position="734"/>
        <end position="871"/>
    </location>
</feature>
<dbReference type="PROSITE" id="PS50974">
    <property type="entry name" value="ADOMET_ACTIVATION"/>
    <property type="match status" value="1"/>
</dbReference>
<comment type="domain">
    <text evidence="20">Modular enzyme with four functionally distinct domains. The isolated Hcy-binding domain catalyzes methyl transfer from free methylcobalamin to homocysteine. The Hcy-binding domain in association with the pterin-binding domain catalyzes the methylation of cob(I)alamin by methyltetrahydrofolate and the methylation of homocysteine. The B12-binding domain binds the cofactor. The AdoMet activation domain binds S-adenosyl-L-methionine. Under aerobic conditions cob(I)alamin can be converted to inactive cob(II)alamin. Reductive methylation by S-adenosyl-L-methionine and flavodoxin regenerates methylcobalamin.</text>
</comment>
<dbReference type="InterPro" id="IPR036724">
    <property type="entry name" value="Cobalamin-bd_sf"/>
</dbReference>
<evidence type="ECO:0000256" key="13">
    <source>
        <dbReference type="ARBA" id="ARBA00022723"/>
    </source>
</evidence>
<keyword evidence="14" id="KW-0677">Repeat</keyword>
<feature type="binding site" description="axial binding residue" evidence="21">
    <location>
        <position position="747"/>
    </location>
    <ligand>
        <name>methylcob(III)alamin</name>
        <dbReference type="ChEBI" id="CHEBI:28115"/>
    </ligand>
    <ligandPart>
        <name>Co</name>
        <dbReference type="ChEBI" id="CHEBI:27638"/>
    </ligandPart>
</feature>
<dbReference type="PIRSF" id="PIRSF000381">
    <property type="entry name" value="MetH"/>
    <property type="match status" value="1"/>
</dbReference>
<dbReference type="GO" id="GO:0008270">
    <property type="term" value="F:zinc ion binding"/>
    <property type="evidence" value="ECO:0007669"/>
    <property type="project" value="UniProtKB-UniRule"/>
</dbReference>